<organism evidence="1 2">
    <name type="scientific">Photobacterium sanguinicancri</name>
    <dbReference type="NCBI Taxonomy" id="875932"/>
    <lineage>
        <taxon>Bacteria</taxon>
        <taxon>Pseudomonadati</taxon>
        <taxon>Pseudomonadota</taxon>
        <taxon>Gammaproteobacteria</taxon>
        <taxon>Vibrionales</taxon>
        <taxon>Vibrionaceae</taxon>
        <taxon>Photobacterium</taxon>
    </lineage>
</organism>
<reference evidence="1 2" key="1">
    <citation type="journal article" date="2016" name="Antonie Van Leeuwenhoek">
        <title>Photobacterium sanguinicancri sp. nov. isolated from marine animals.</title>
        <authorList>
            <person name="Gomez-Gil B."/>
            <person name="Roque A."/>
            <person name="Rotllant G."/>
            <person name="Romalde J.L."/>
            <person name="Doce A."/>
            <person name="Eggermont M."/>
            <person name="Defoirdt T."/>
        </authorList>
    </citation>
    <scope>NUCLEOTIDE SEQUENCE [LARGE SCALE GENOMIC DNA]</scope>
    <source>
        <strain evidence="1 2">CAIM 1827</strain>
    </source>
</reference>
<dbReference type="RefSeq" id="WP_094958476.1">
    <property type="nucleotide sequence ID" value="NZ_NOIF01000195.1"/>
</dbReference>
<dbReference type="Proteomes" id="UP000215999">
    <property type="component" value="Unassembled WGS sequence"/>
</dbReference>
<gene>
    <name evidence="1" type="ORF">ASV53_20575</name>
</gene>
<comment type="caution">
    <text evidence="1">The sequence shown here is derived from an EMBL/GenBank/DDBJ whole genome shotgun (WGS) entry which is preliminary data.</text>
</comment>
<evidence type="ECO:0000313" key="2">
    <source>
        <dbReference type="Proteomes" id="UP000215999"/>
    </source>
</evidence>
<protein>
    <recommendedName>
        <fullName evidence="3">AbiTii domain-containing protein</fullName>
    </recommendedName>
</protein>
<proteinExistence type="predicted"/>
<dbReference type="EMBL" id="NOIF01000195">
    <property type="protein sequence ID" value="OZS42040.1"/>
    <property type="molecule type" value="Genomic_DNA"/>
</dbReference>
<evidence type="ECO:0000313" key="1">
    <source>
        <dbReference type="EMBL" id="OZS42040.1"/>
    </source>
</evidence>
<keyword evidence="2" id="KW-1185">Reference proteome</keyword>
<name>A0ABX4FW47_9GAMM</name>
<accession>A0ABX4FW47</accession>
<sequence>MSISRLHNDTVSLLKKNGESEENIKANVTSEMIFITDSGILIESGDLLQRKMSNGGIETYEVIDPGFHEAFGRNIPAHYQIKHKNLGLPEAEKAIQQITYNISGNNARVNNHSVDNSTNVVQTEPAVIEHIQALRQEIKRVIESDVAQKDALEIVDAIEGQFESAKPSKAVISSLISALPHAGSIASIGSFLVSVLGG</sequence>
<evidence type="ECO:0008006" key="3">
    <source>
        <dbReference type="Google" id="ProtNLM"/>
    </source>
</evidence>